<dbReference type="AlphaFoldDB" id="A0AAD5WD80"/>
<comment type="caution">
    <text evidence="1">The sequence shown here is derived from an EMBL/GenBank/DDBJ whole genome shotgun (WGS) entry which is preliminary data.</text>
</comment>
<accession>A0AAD5WD80</accession>
<dbReference type="Pfam" id="PF01359">
    <property type="entry name" value="Transposase_1"/>
    <property type="match status" value="1"/>
</dbReference>
<sequence>MWANCSSASPNAIRAVKVNLTLIGQSVTFDRDALLHELEMHPNACTRYLENALGYRTVGPLVAIRMKEAIAKCCLNVHLMHWLSSTVLHALLSPKVIWCNRTDRIFSSQSSLRLKMSCGSTTGRSRPAPLRCFKAQTFQLCEYQPELNFHAGKIMPLIFCDWQSMLIYELFDNRQAISAGVYGEQLRKLAASERERRPKQLTIASLQNDARLTLPSRLATLGEKGLGHRTTSTVYP</sequence>
<dbReference type="Proteomes" id="UP001196413">
    <property type="component" value="Unassembled WGS sequence"/>
</dbReference>
<evidence type="ECO:0000313" key="1">
    <source>
        <dbReference type="EMBL" id="KAJ1366067.1"/>
    </source>
</evidence>
<gene>
    <name evidence="1" type="ORF">KIN20_026650</name>
</gene>
<keyword evidence="2" id="KW-1185">Reference proteome</keyword>
<protein>
    <submittedName>
        <fullName evidence="1">Uncharacterized protein</fullName>
    </submittedName>
</protein>
<dbReference type="EMBL" id="JAHQIW010005455">
    <property type="protein sequence ID" value="KAJ1366067.1"/>
    <property type="molecule type" value="Genomic_DNA"/>
</dbReference>
<organism evidence="1 2">
    <name type="scientific">Parelaphostrongylus tenuis</name>
    <name type="common">Meningeal worm</name>
    <dbReference type="NCBI Taxonomy" id="148309"/>
    <lineage>
        <taxon>Eukaryota</taxon>
        <taxon>Metazoa</taxon>
        <taxon>Ecdysozoa</taxon>
        <taxon>Nematoda</taxon>
        <taxon>Chromadorea</taxon>
        <taxon>Rhabditida</taxon>
        <taxon>Rhabditina</taxon>
        <taxon>Rhabditomorpha</taxon>
        <taxon>Strongyloidea</taxon>
        <taxon>Metastrongylidae</taxon>
        <taxon>Parelaphostrongylus</taxon>
    </lineage>
</organism>
<dbReference type="InterPro" id="IPR001888">
    <property type="entry name" value="Transposase_1"/>
</dbReference>
<proteinExistence type="predicted"/>
<reference evidence="1" key="1">
    <citation type="submission" date="2021-06" db="EMBL/GenBank/DDBJ databases">
        <title>Parelaphostrongylus tenuis whole genome reference sequence.</title>
        <authorList>
            <person name="Garwood T.J."/>
            <person name="Larsen P.A."/>
            <person name="Fountain-Jones N.M."/>
            <person name="Garbe J.R."/>
            <person name="Macchietto M.G."/>
            <person name="Kania S.A."/>
            <person name="Gerhold R.W."/>
            <person name="Richards J.E."/>
            <person name="Wolf T.M."/>
        </authorList>
    </citation>
    <scope>NUCLEOTIDE SEQUENCE</scope>
    <source>
        <strain evidence="1">MNPRO001-30</strain>
        <tissue evidence="1">Meninges</tissue>
    </source>
</reference>
<evidence type="ECO:0000313" key="2">
    <source>
        <dbReference type="Proteomes" id="UP001196413"/>
    </source>
</evidence>
<name>A0AAD5WD80_PARTN</name>